<gene>
    <name evidence="2" type="ORF">IW245_002643</name>
</gene>
<keyword evidence="3" id="KW-1185">Reference proteome</keyword>
<dbReference type="RefSeq" id="WP_197003422.1">
    <property type="nucleotide sequence ID" value="NZ_BONS01000015.1"/>
</dbReference>
<feature type="transmembrane region" description="Helical" evidence="1">
    <location>
        <begin position="194"/>
        <end position="214"/>
    </location>
</feature>
<name>A0A8J7GD58_9ACTN</name>
<keyword evidence="1" id="KW-0812">Transmembrane</keyword>
<evidence type="ECO:0000313" key="2">
    <source>
        <dbReference type="EMBL" id="MBG6136449.1"/>
    </source>
</evidence>
<reference evidence="2" key="1">
    <citation type="submission" date="2020-11" db="EMBL/GenBank/DDBJ databases">
        <title>Sequencing the genomes of 1000 actinobacteria strains.</title>
        <authorList>
            <person name="Klenk H.-P."/>
        </authorList>
    </citation>
    <scope>NUCLEOTIDE SEQUENCE</scope>
    <source>
        <strain evidence="2">DSM 45356</strain>
    </source>
</reference>
<proteinExistence type="predicted"/>
<protein>
    <recommendedName>
        <fullName evidence="4">DUF4386 family protein</fullName>
    </recommendedName>
</protein>
<evidence type="ECO:0008006" key="4">
    <source>
        <dbReference type="Google" id="ProtNLM"/>
    </source>
</evidence>
<organism evidence="2 3">
    <name type="scientific">Longispora fulva</name>
    <dbReference type="NCBI Taxonomy" id="619741"/>
    <lineage>
        <taxon>Bacteria</taxon>
        <taxon>Bacillati</taxon>
        <taxon>Actinomycetota</taxon>
        <taxon>Actinomycetes</taxon>
        <taxon>Micromonosporales</taxon>
        <taxon>Micromonosporaceae</taxon>
        <taxon>Longispora</taxon>
    </lineage>
</organism>
<keyword evidence="1" id="KW-0472">Membrane</keyword>
<keyword evidence="1" id="KW-1133">Transmembrane helix</keyword>
<sequence length="230" mass="23855">MTGPGYRIGGLAAVLGVAVTVVAFVAVEFVQDPFADVSTETYMTAIVGARYLWLAAHLGVAFGALLKLAGLLTVGDSLSRSGPVGRMANGFAVAGVTMLVVTMARDGYVHEYLARSWGGDPAWVPVFAGSLRTSYGVELMAVLALYGFAPACYGLAMLLDGERYPRWLGWLGVGGGAGAAVTAGYLWLAGPTTLGYGILYPLFAALLPLVWLTVAGLRLGKLSVDSAETA</sequence>
<feature type="transmembrane region" description="Helical" evidence="1">
    <location>
        <begin position="87"/>
        <end position="104"/>
    </location>
</feature>
<dbReference type="Proteomes" id="UP000622552">
    <property type="component" value="Unassembled WGS sequence"/>
</dbReference>
<feature type="transmembrane region" description="Helical" evidence="1">
    <location>
        <begin position="168"/>
        <end position="188"/>
    </location>
</feature>
<comment type="caution">
    <text evidence="2">The sequence shown here is derived from an EMBL/GenBank/DDBJ whole genome shotgun (WGS) entry which is preliminary data.</text>
</comment>
<accession>A0A8J7GD58</accession>
<feature type="transmembrane region" description="Helical" evidence="1">
    <location>
        <begin position="51"/>
        <end position="75"/>
    </location>
</feature>
<dbReference type="AlphaFoldDB" id="A0A8J7GD58"/>
<feature type="transmembrane region" description="Helical" evidence="1">
    <location>
        <begin position="12"/>
        <end position="31"/>
    </location>
</feature>
<feature type="transmembrane region" description="Helical" evidence="1">
    <location>
        <begin position="135"/>
        <end position="156"/>
    </location>
</feature>
<dbReference type="EMBL" id="JADOUF010000001">
    <property type="protein sequence ID" value="MBG6136449.1"/>
    <property type="molecule type" value="Genomic_DNA"/>
</dbReference>
<evidence type="ECO:0000256" key="1">
    <source>
        <dbReference type="SAM" id="Phobius"/>
    </source>
</evidence>
<evidence type="ECO:0000313" key="3">
    <source>
        <dbReference type="Proteomes" id="UP000622552"/>
    </source>
</evidence>